<reference evidence="2 3" key="1">
    <citation type="submission" date="2018-11" db="EMBL/GenBank/DDBJ databases">
        <title>Draft genome analysis of Rheinheimera mesophila isolated from an industrial waste site.</title>
        <authorList>
            <person name="Yu Q."/>
            <person name="Qi Y."/>
            <person name="Zhang H."/>
            <person name="Lu Y."/>
            <person name="Pu J."/>
        </authorList>
    </citation>
    <scope>NUCLEOTIDE SEQUENCE [LARGE SCALE GENOMIC DNA]</scope>
    <source>
        <strain evidence="2 3">IITR13</strain>
    </source>
</reference>
<evidence type="ECO:0008006" key="4">
    <source>
        <dbReference type="Google" id="ProtNLM"/>
    </source>
</evidence>
<keyword evidence="3" id="KW-1185">Reference proteome</keyword>
<dbReference type="OrthoDB" id="5769362at2"/>
<keyword evidence="1" id="KW-0812">Transmembrane</keyword>
<evidence type="ECO:0000313" key="3">
    <source>
        <dbReference type="Proteomes" id="UP000276260"/>
    </source>
</evidence>
<organism evidence="2 3">
    <name type="scientific">Rheinheimera mesophila</name>
    <dbReference type="NCBI Taxonomy" id="1547515"/>
    <lineage>
        <taxon>Bacteria</taxon>
        <taxon>Pseudomonadati</taxon>
        <taxon>Pseudomonadota</taxon>
        <taxon>Gammaproteobacteria</taxon>
        <taxon>Chromatiales</taxon>
        <taxon>Chromatiaceae</taxon>
        <taxon>Rheinheimera</taxon>
    </lineage>
</organism>
<proteinExistence type="predicted"/>
<gene>
    <name evidence="2" type="ORF">EIK76_08855</name>
</gene>
<sequence>MDLHGRRDMPQASGFTFTEVLISLFLLCLTGLGALGASLFARQQVILATQHTIALALTAELAERMASHNRVFADYQGTHPLWTTEQPAVCSPNYLCDAAQLSQYHLYSTLSASGHSQSLQLLQQPALCIGQQAGQTKIQLSWRSVAKVQLQRPASVCDVSPNRLQISMVVP</sequence>
<evidence type="ECO:0000313" key="2">
    <source>
        <dbReference type="EMBL" id="RRJ20986.1"/>
    </source>
</evidence>
<keyword evidence="1" id="KW-1133">Transmembrane helix</keyword>
<comment type="caution">
    <text evidence="2">The sequence shown here is derived from an EMBL/GenBank/DDBJ whole genome shotgun (WGS) entry which is preliminary data.</text>
</comment>
<keyword evidence="1" id="KW-0472">Membrane</keyword>
<evidence type="ECO:0000256" key="1">
    <source>
        <dbReference type="SAM" id="Phobius"/>
    </source>
</evidence>
<name>A0A3P3QII6_9GAMM</name>
<feature type="transmembrane region" description="Helical" evidence="1">
    <location>
        <begin position="20"/>
        <end position="41"/>
    </location>
</feature>
<dbReference type="Proteomes" id="UP000276260">
    <property type="component" value="Unassembled WGS sequence"/>
</dbReference>
<dbReference type="EMBL" id="RRCF01000002">
    <property type="protein sequence ID" value="RRJ20986.1"/>
    <property type="molecule type" value="Genomic_DNA"/>
</dbReference>
<dbReference type="AlphaFoldDB" id="A0A3P3QII6"/>
<protein>
    <recommendedName>
        <fullName evidence="4">Type IV pilus modification protein PilV</fullName>
    </recommendedName>
</protein>
<dbReference type="RefSeq" id="WP_046518671.1">
    <property type="nucleotide sequence ID" value="NZ_LAVS01000003.1"/>
</dbReference>
<accession>A0A3P3QII6</accession>